<organism evidence="11 12">
    <name type="scientific">Cellulomonas cellasea DSM 20118</name>
    <dbReference type="NCBI Taxonomy" id="1408250"/>
    <lineage>
        <taxon>Bacteria</taxon>
        <taxon>Bacillati</taxon>
        <taxon>Actinomycetota</taxon>
        <taxon>Actinomycetes</taxon>
        <taxon>Micrococcales</taxon>
        <taxon>Cellulomonadaceae</taxon>
        <taxon>Cellulomonas</taxon>
    </lineage>
</organism>
<dbReference type="AlphaFoldDB" id="A0A0A0B3K2"/>
<accession>A0A0A0B3K2</accession>
<dbReference type="PANTHER" id="PTHR31490:SF88">
    <property type="entry name" value="BETA-XYLANASE"/>
    <property type="match status" value="1"/>
</dbReference>
<dbReference type="InterPro" id="IPR017853">
    <property type="entry name" value="GH"/>
</dbReference>
<dbReference type="EC" id="3.2.1.8" evidence="9"/>
<keyword evidence="6 9" id="KW-0119">Carbohydrate metabolism</keyword>
<evidence type="ECO:0000256" key="7">
    <source>
        <dbReference type="ARBA" id="ARBA00023295"/>
    </source>
</evidence>
<comment type="caution">
    <text evidence="11">The sequence shown here is derived from an EMBL/GenBank/DDBJ whole genome shotgun (WGS) entry which is preliminary data.</text>
</comment>
<protein>
    <recommendedName>
        <fullName evidence="9">Beta-xylanase</fullName>
        <ecNumber evidence="9">3.2.1.8</ecNumber>
    </recommendedName>
</protein>
<dbReference type="STRING" id="1408250.Q760_06125"/>
<gene>
    <name evidence="11" type="ORF">Q760_06125</name>
</gene>
<dbReference type="InterPro" id="IPR044846">
    <property type="entry name" value="GH10"/>
</dbReference>
<dbReference type="EMBL" id="AXNT01000167">
    <property type="protein sequence ID" value="KGM00772.1"/>
    <property type="molecule type" value="Genomic_DNA"/>
</dbReference>
<keyword evidence="5 9" id="KW-0378">Hydrolase</keyword>
<dbReference type="Gene3D" id="3.20.20.80">
    <property type="entry name" value="Glycosidases"/>
    <property type="match status" value="1"/>
</dbReference>
<comment type="catalytic activity">
    <reaction evidence="1 9">
        <text>Endohydrolysis of (1-&gt;4)-beta-D-xylosidic linkages in xylans.</text>
        <dbReference type="EC" id="3.2.1.8"/>
    </reaction>
</comment>
<dbReference type="GO" id="GO:0031176">
    <property type="term" value="F:endo-1,4-beta-xylanase activity"/>
    <property type="evidence" value="ECO:0007669"/>
    <property type="project" value="UniProtKB-EC"/>
</dbReference>
<dbReference type="GO" id="GO:0045493">
    <property type="term" value="P:xylan catabolic process"/>
    <property type="evidence" value="ECO:0007669"/>
    <property type="project" value="UniProtKB-KW"/>
</dbReference>
<keyword evidence="8 9" id="KW-0624">Polysaccharide degradation</keyword>
<evidence type="ECO:0000256" key="6">
    <source>
        <dbReference type="ARBA" id="ARBA00023277"/>
    </source>
</evidence>
<evidence type="ECO:0000256" key="4">
    <source>
        <dbReference type="ARBA" id="ARBA00022729"/>
    </source>
</evidence>
<dbReference type="Proteomes" id="UP000029833">
    <property type="component" value="Unassembled WGS sequence"/>
</dbReference>
<evidence type="ECO:0000313" key="11">
    <source>
        <dbReference type="EMBL" id="KGM00772.1"/>
    </source>
</evidence>
<evidence type="ECO:0000259" key="10">
    <source>
        <dbReference type="PROSITE" id="PS51760"/>
    </source>
</evidence>
<name>A0A0A0B3K2_9CELL</name>
<keyword evidence="3 11" id="KW-0858">Xylan degradation</keyword>
<evidence type="ECO:0000313" key="12">
    <source>
        <dbReference type="Proteomes" id="UP000029833"/>
    </source>
</evidence>
<dbReference type="SUPFAM" id="SSF51445">
    <property type="entry name" value="(Trans)glycosidases"/>
    <property type="match status" value="1"/>
</dbReference>
<keyword evidence="4" id="KW-0732">Signal</keyword>
<keyword evidence="7 9" id="KW-0326">Glycosidase</keyword>
<dbReference type="InterPro" id="IPR001000">
    <property type="entry name" value="GH10_dom"/>
</dbReference>
<evidence type="ECO:0000256" key="9">
    <source>
        <dbReference type="RuleBase" id="RU361174"/>
    </source>
</evidence>
<reference evidence="11 12" key="1">
    <citation type="submission" date="2013-10" db="EMBL/GenBank/DDBJ databases">
        <authorList>
            <person name="Wang G."/>
            <person name="Zhuang W."/>
        </authorList>
    </citation>
    <scope>NUCLEOTIDE SEQUENCE [LARGE SCALE GENOMIC DNA]</scope>
    <source>
        <strain evidence="11 12">DSM 20118</strain>
    </source>
</reference>
<evidence type="ECO:0000256" key="3">
    <source>
        <dbReference type="ARBA" id="ARBA00022651"/>
    </source>
</evidence>
<keyword evidence="12" id="KW-1185">Reference proteome</keyword>
<dbReference type="Pfam" id="PF00331">
    <property type="entry name" value="Glyco_hydro_10"/>
    <property type="match status" value="1"/>
</dbReference>
<comment type="similarity">
    <text evidence="2 9">Belongs to the glycosyl hydrolase 10 (cellulase F) family.</text>
</comment>
<dbReference type="PROSITE" id="PS51760">
    <property type="entry name" value="GH10_2"/>
    <property type="match status" value="1"/>
</dbReference>
<evidence type="ECO:0000256" key="8">
    <source>
        <dbReference type="ARBA" id="ARBA00023326"/>
    </source>
</evidence>
<dbReference type="SMART" id="SM00633">
    <property type="entry name" value="Glyco_10"/>
    <property type="match status" value="1"/>
</dbReference>
<dbReference type="PANTHER" id="PTHR31490">
    <property type="entry name" value="GLYCOSYL HYDROLASE"/>
    <property type="match status" value="1"/>
</dbReference>
<feature type="domain" description="GH10" evidence="10">
    <location>
        <begin position="75"/>
        <end position="373"/>
    </location>
</feature>
<evidence type="ECO:0000256" key="2">
    <source>
        <dbReference type="ARBA" id="ARBA00007495"/>
    </source>
</evidence>
<evidence type="ECO:0000256" key="1">
    <source>
        <dbReference type="ARBA" id="ARBA00000681"/>
    </source>
</evidence>
<evidence type="ECO:0000256" key="5">
    <source>
        <dbReference type="ARBA" id="ARBA00022801"/>
    </source>
</evidence>
<dbReference type="PRINTS" id="PR00134">
    <property type="entry name" value="GLHYDRLASE10"/>
</dbReference>
<proteinExistence type="inferred from homology"/>
<sequence>MGVVAVLSTTAPGHRTADATLTVRGAGGRPLADTEVVVEQTRHAFSFGNIGFDFIGLANDETEALPDSPFGGAPPASAARLADLFLDVFNTVTLPFYWGGFEPRRGEPDTARLLRTAQWFAERGVTVKGHPLVWHTVTADWLRELSTDEVEAAQRARIRREVTDFAGVVDVWDAINEVVIMPVFDNEEHRNGITRLCYERGRIATIRMAFEEARVANPRATLLLNDFDLSTAYECLIEGVLEAGIRIDAIGLQSHMHQGYWGEEKTLRILDRFARYGLPLHLTESTLLSGDLMPAHIKDLNDYQVPSWPSTPEGEERQAEEIVRHYRTLVGHPAVQAVNYWGISDEGAWLGAPVGLVRTDGTPKPSYDALRGLVRGEWWHGPTTLRTDASGRVAVRGFLGDYRVSSGDAAASFALTTPGTVEAEVSLPR</sequence>